<dbReference type="Proteomes" id="UP000719412">
    <property type="component" value="Unassembled WGS sequence"/>
</dbReference>
<name>A0A8J6HN54_TENMO</name>
<keyword evidence="2" id="KW-1185">Reference proteome</keyword>
<proteinExistence type="predicted"/>
<accession>A0A8J6HN54</accession>
<dbReference type="EMBL" id="JABDTM020017884">
    <property type="protein sequence ID" value="KAH0818326.1"/>
    <property type="molecule type" value="Genomic_DNA"/>
</dbReference>
<evidence type="ECO:0000313" key="1">
    <source>
        <dbReference type="EMBL" id="KAH0818326.1"/>
    </source>
</evidence>
<sequence>MCFYLNDEKTDMLLIYGVWKEFCRRYGCLEAECSRIHRDGNVLGLPPKNLRIEGVEAINRGNQRRNGDFSRPFAGSVGRRDDVVEFTRAVGDDSSKYHRPHRQADHGLHYGRFQTERFCGSGSRRVLSVQVVPRLTGRCRIYPPASPEQW</sequence>
<dbReference type="AlphaFoldDB" id="A0A8J6HN54"/>
<reference evidence="1" key="1">
    <citation type="journal article" date="2020" name="J Insects Food Feed">
        <title>The yellow mealworm (Tenebrio molitor) genome: a resource for the emerging insects as food and feed industry.</title>
        <authorList>
            <person name="Eriksson T."/>
            <person name="Andere A."/>
            <person name="Kelstrup H."/>
            <person name="Emery V."/>
            <person name="Picard C."/>
        </authorList>
    </citation>
    <scope>NUCLEOTIDE SEQUENCE</scope>
    <source>
        <strain evidence="1">Stoneville</strain>
        <tissue evidence="1">Whole head</tissue>
    </source>
</reference>
<protein>
    <submittedName>
        <fullName evidence="1">Uncharacterized protein</fullName>
    </submittedName>
</protein>
<gene>
    <name evidence="1" type="ORF">GEV33_004465</name>
</gene>
<organism evidence="1 2">
    <name type="scientific">Tenebrio molitor</name>
    <name type="common">Yellow mealworm beetle</name>
    <dbReference type="NCBI Taxonomy" id="7067"/>
    <lineage>
        <taxon>Eukaryota</taxon>
        <taxon>Metazoa</taxon>
        <taxon>Ecdysozoa</taxon>
        <taxon>Arthropoda</taxon>
        <taxon>Hexapoda</taxon>
        <taxon>Insecta</taxon>
        <taxon>Pterygota</taxon>
        <taxon>Neoptera</taxon>
        <taxon>Endopterygota</taxon>
        <taxon>Coleoptera</taxon>
        <taxon>Polyphaga</taxon>
        <taxon>Cucujiformia</taxon>
        <taxon>Tenebrionidae</taxon>
        <taxon>Tenebrio</taxon>
    </lineage>
</organism>
<evidence type="ECO:0000313" key="2">
    <source>
        <dbReference type="Proteomes" id="UP000719412"/>
    </source>
</evidence>
<reference evidence="1" key="2">
    <citation type="submission" date="2021-08" db="EMBL/GenBank/DDBJ databases">
        <authorList>
            <person name="Eriksson T."/>
        </authorList>
    </citation>
    <scope>NUCLEOTIDE SEQUENCE</scope>
    <source>
        <strain evidence="1">Stoneville</strain>
        <tissue evidence="1">Whole head</tissue>
    </source>
</reference>
<comment type="caution">
    <text evidence="1">The sequence shown here is derived from an EMBL/GenBank/DDBJ whole genome shotgun (WGS) entry which is preliminary data.</text>
</comment>